<reference evidence="2 3" key="1">
    <citation type="submission" date="2020-08" db="EMBL/GenBank/DDBJ databases">
        <authorList>
            <person name="Newling K."/>
            <person name="Davey J."/>
            <person name="Forrester S."/>
        </authorList>
    </citation>
    <scope>NUCLEOTIDE SEQUENCE [LARGE SCALE GENOMIC DNA]</scope>
    <source>
        <strain evidence="3">Crithidia deanei Carvalho (ATCC PRA-265)</strain>
    </source>
</reference>
<gene>
    <name evidence="2" type="ORF">ADEAN_000311700</name>
</gene>
<dbReference type="EMBL" id="LR877149">
    <property type="protein sequence ID" value="CAD2215662.1"/>
    <property type="molecule type" value="Genomic_DNA"/>
</dbReference>
<evidence type="ECO:0000313" key="3">
    <source>
        <dbReference type="Proteomes" id="UP000515908"/>
    </source>
</evidence>
<name>A0A7G2CC63_9TRYP</name>
<feature type="coiled-coil region" evidence="1">
    <location>
        <begin position="133"/>
        <end position="160"/>
    </location>
</feature>
<accession>A0A7G2CC63</accession>
<sequence length="331" mass="38284">MILKARETNPDKQIYNEAMCGKIEILFDSFCREVYRIVDSEEGVEEDNRVNEIKEHILLSEPLVMVDDAASLSAVEDLYAGYTLQKAREEDWQRRVATGLQEVLQYEEQGRALVYAEERQSRAAWVEEQKTHHRAILAHLRRMEEEKKQAEADRQIAEHTAFRTRVVALKTGNVLSFIKDRVPDHYQRAFTDHLFDLVRALLTTPEDPNLRKLRNNNGALMHHFGHPCLHDSSCDAVYSAAEVLWGLIGYSVRYTQQPVPTLANQVAAGTLQDVQLPCGHTLLQHNYTSMGFEDYGERFLELNEPNGLRDPDAWMRWHQTLKDLENLLRTR</sequence>
<keyword evidence="3" id="KW-1185">Reference proteome</keyword>
<proteinExistence type="predicted"/>
<dbReference type="OrthoDB" id="271206at2759"/>
<organism evidence="2 3">
    <name type="scientific">Angomonas deanei</name>
    <dbReference type="NCBI Taxonomy" id="59799"/>
    <lineage>
        <taxon>Eukaryota</taxon>
        <taxon>Discoba</taxon>
        <taxon>Euglenozoa</taxon>
        <taxon>Kinetoplastea</taxon>
        <taxon>Metakinetoplastina</taxon>
        <taxon>Trypanosomatida</taxon>
        <taxon>Trypanosomatidae</taxon>
        <taxon>Strigomonadinae</taxon>
        <taxon>Angomonas</taxon>
    </lineage>
</organism>
<dbReference type="VEuPathDB" id="TriTrypDB:ADEAN_000311700"/>
<protein>
    <submittedName>
        <fullName evidence="2">Uncharacterized protein</fullName>
    </submittedName>
</protein>
<dbReference type="Proteomes" id="UP000515908">
    <property type="component" value="Chromosome 05"/>
</dbReference>
<dbReference type="AlphaFoldDB" id="A0A7G2CC63"/>
<keyword evidence="1" id="KW-0175">Coiled coil</keyword>
<evidence type="ECO:0000256" key="1">
    <source>
        <dbReference type="SAM" id="Coils"/>
    </source>
</evidence>
<evidence type="ECO:0000313" key="2">
    <source>
        <dbReference type="EMBL" id="CAD2215662.1"/>
    </source>
</evidence>